<dbReference type="RefSeq" id="WP_158036850.1">
    <property type="nucleotide sequence ID" value="NZ_BAAAZV010000016.1"/>
</dbReference>
<dbReference type="AlphaFoldDB" id="A0A7C8FXC2"/>
<sequence>MRLTNITRVTLPVGRLRHYAPREGAITVDPLPISFDQRRHVSEGDRPGSWMALAMRLPQQVDAARLGDAWLAVVRRHGTMRTVFDRDEHGALRLREHVMLPGRWVERPTAPGRPMRDAVRAVLDATCRPFARPSHRLVLIEPPADAADPRPVVVIASDHSHVDMWSVMVLGRDLLDALQALEAGVQPFADLPPAADFAGHTAELAVRPPADPAIRDRWHAVLGAEGGLMPRLHVDLGDVSRPRDEVVEVRDVVDATAVALLEAVAADAGVRLLPLVLSVIAGVTRAQTGLPLRAVLPVHSRYDARWHDAVGWFITNSVLECSDDTPAGCAAAMREALRLGSTPLAPILGPGGMPATPRMLAISWLDTRRLPVRIDPALQPQYVSASLPVADVMVWFVVSEAGMHLRCRYPDTPAARRSVRGWLDGIVAGVRTLTAPSRGTPAVAGSSAR</sequence>
<reference evidence="2 3" key="1">
    <citation type="submission" date="2019-09" db="EMBL/GenBank/DDBJ databases">
        <title>Phylogeny of genus Pseudoclavibacter and closely related genus.</title>
        <authorList>
            <person name="Li Y."/>
        </authorList>
    </citation>
    <scope>NUCLEOTIDE SEQUENCE [LARGE SCALE GENOMIC DNA]</scope>
    <source>
        <strain evidence="2 3">JCM 16921</strain>
    </source>
</reference>
<evidence type="ECO:0000259" key="1">
    <source>
        <dbReference type="Pfam" id="PF00668"/>
    </source>
</evidence>
<dbReference type="Pfam" id="PF00668">
    <property type="entry name" value="Condensation"/>
    <property type="match status" value="1"/>
</dbReference>
<dbReference type="InterPro" id="IPR001242">
    <property type="entry name" value="Condensation_dom"/>
</dbReference>
<keyword evidence="3" id="KW-1185">Reference proteome</keyword>
<dbReference type="GO" id="GO:0003824">
    <property type="term" value="F:catalytic activity"/>
    <property type="evidence" value="ECO:0007669"/>
    <property type="project" value="InterPro"/>
</dbReference>
<dbReference type="InterPro" id="IPR023213">
    <property type="entry name" value="CAT-like_dom_sf"/>
</dbReference>
<evidence type="ECO:0000313" key="2">
    <source>
        <dbReference type="EMBL" id="KAB1631101.1"/>
    </source>
</evidence>
<dbReference type="GO" id="GO:0008610">
    <property type="term" value="P:lipid biosynthetic process"/>
    <property type="evidence" value="ECO:0007669"/>
    <property type="project" value="UniProtKB-ARBA"/>
</dbReference>
<dbReference type="Proteomes" id="UP000481339">
    <property type="component" value="Unassembled WGS sequence"/>
</dbReference>
<comment type="caution">
    <text evidence="2">The sequence shown here is derived from an EMBL/GenBank/DDBJ whole genome shotgun (WGS) entry which is preliminary data.</text>
</comment>
<gene>
    <name evidence="2" type="ORF">F8O02_08670</name>
</gene>
<dbReference type="SUPFAM" id="SSF52777">
    <property type="entry name" value="CoA-dependent acyltransferases"/>
    <property type="match status" value="2"/>
</dbReference>
<dbReference type="OrthoDB" id="9789603at2"/>
<organism evidence="2 3">
    <name type="scientific">Pseudoclavibacter caeni</name>
    <dbReference type="NCBI Taxonomy" id="908846"/>
    <lineage>
        <taxon>Bacteria</taxon>
        <taxon>Bacillati</taxon>
        <taxon>Actinomycetota</taxon>
        <taxon>Actinomycetes</taxon>
        <taxon>Micrococcales</taxon>
        <taxon>Microbacteriaceae</taxon>
        <taxon>Pseudoclavibacter</taxon>
    </lineage>
</organism>
<proteinExistence type="predicted"/>
<dbReference type="Gene3D" id="3.30.559.10">
    <property type="entry name" value="Chloramphenicol acetyltransferase-like domain"/>
    <property type="match status" value="1"/>
</dbReference>
<name>A0A7C8FXC2_9MICO</name>
<accession>A0A7C8FXC2</accession>
<dbReference type="EMBL" id="WBKA01000009">
    <property type="protein sequence ID" value="KAB1631101.1"/>
    <property type="molecule type" value="Genomic_DNA"/>
</dbReference>
<feature type="domain" description="Condensation" evidence="1">
    <location>
        <begin position="49"/>
        <end position="315"/>
    </location>
</feature>
<protein>
    <submittedName>
        <fullName evidence="2">Peptide synthetase</fullName>
    </submittedName>
</protein>
<evidence type="ECO:0000313" key="3">
    <source>
        <dbReference type="Proteomes" id="UP000481339"/>
    </source>
</evidence>